<dbReference type="Pfam" id="PF12483">
    <property type="entry name" value="GIDE"/>
    <property type="match status" value="1"/>
</dbReference>
<evidence type="ECO:0000313" key="14">
    <source>
        <dbReference type="EMBL" id="AKH21047.1"/>
    </source>
</evidence>
<evidence type="ECO:0000256" key="10">
    <source>
        <dbReference type="ARBA" id="ARBA00022989"/>
    </source>
</evidence>
<evidence type="ECO:0000256" key="9">
    <source>
        <dbReference type="ARBA" id="ARBA00022833"/>
    </source>
</evidence>
<dbReference type="InterPro" id="IPR018247">
    <property type="entry name" value="EF_Hand_1_Ca_BS"/>
</dbReference>
<reference evidence="14 15" key="1">
    <citation type="journal article" date="2015" name="Genome Announc.">
        <title>Complete Genome Sequence of Sedimenticola thiotaurini Strain SIP-G1, a Polyphosphate- and Polyhydroxyalkanoate-Accumulating Sulfur-Oxidizing Gammaproteobacterium Isolated from Salt Marsh Sediments.</title>
        <authorList>
            <person name="Flood B.E."/>
            <person name="Jones D.S."/>
            <person name="Bailey J.V."/>
        </authorList>
    </citation>
    <scope>NUCLEOTIDE SEQUENCE [LARGE SCALE GENOMIC DNA]</scope>
    <source>
        <strain evidence="14 15">SIP-G1</strain>
    </source>
</reference>
<evidence type="ECO:0000256" key="11">
    <source>
        <dbReference type="ARBA" id="ARBA00023136"/>
    </source>
</evidence>
<accession>A0A0F7JZ79</accession>
<feature type="domain" description="E3 Ubiquitin ligase MUL1-like" evidence="13">
    <location>
        <begin position="92"/>
        <end position="194"/>
    </location>
</feature>
<evidence type="ECO:0000256" key="3">
    <source>
        <dbReference type="ARBA" id="ARBA00012483"/>
    </source>
</evidence>
<dbReference type="InterPro" id="IPR022170">
    <property type="entry name" value="MUL1-like"/>
</dbReference>
<evidence type="ECO:0000259" key="13">
    <source>
        <dbReference type="Pfam" id="PF12483"/>
    </source>
</evidence>
<evidence type="ECO:0000256" key="12">
    <source>
        <dbReference type="SAM" id="Phobius"/>
    </source>
</evidence>
<evidence type="ECO:0000313" key="15">
    <source>
        <dbReference type="Proteomes" id="UP000034410"/>
    </source>
</evidence>
<keyword evidence="7" id="KW-0863">Zinc-finger</keyword>
<gene>
    <name evidence="14" type="ORF">AAY24_12580</name>
</gene>
<dbReference type="GO" id="GO:0016567">
    <property type="term" value="P:protein ubiquitination"/>
    <property type="evidence" value="ECO:0007669"/>
    <property type="project" value="InterPro"/>
</dbReference>
<evidence type="ECO:0000256" key="1">
    <source>
        <dbReference type="ARBA" id="ARBA00000900"/>
    </source>
</evidence>
<keyword evidence="10 12" id="KW-1133">Transmembrane helix</keyword>
<evidence type="ECO:0000256" key="6">
    <source>
        <dbReference type="ARBA" id="ARBA00022723"/>
    </source>
</evidence>
<name>A0A0F7JZ79_9GAMM</name>
<evidence type="ECO:0000256" key="8">
    <source>
        <dbReference type="ARBA" id="ARBA00022786"/>
    </source>
</evidence>
<keyword evidence="8" id="KW-0833">Ubl conjugation pathway</keyword>
<keyword evidence="6" id="KW-0479">Metal-binding</keyword>
<keyword evidence="4" id="KW-0808">Transferase</keyword>
<sequence length="318" mass="36405">MSLNTQFIHFSVFEFWALLLFCTVAALGGFYYAFRWLGRARLIEDAPTAKIRSAHQGYVELSGNARPMAGEPILAPLTGSACCWYRYRIEKSGDKNWRTVESETSDGLFLLEDETGHCLVDPEGAEVTPSDRSVWYGNTRYPLDRSPGRQRVQRTPLLKLLGVLNRQIGFSRYRYTEERIYPGDRLYAIGQFKSLDELDHRQSRADLTRSLLREWKRDRATLLGRFDLNGDGQIDHREWETARKAAQAQARLELAEQQSNLIENRLSAPDSSRQPFLLSTLEDFELVRRYRLKAFGAIALFFIAGGAAVWLLGQAFSH</sequence>
<dbReference type="GO" id="GO:0008270">
    <property type="term" value="F:zinc ion binding"/>
    <property type="evidence" value="ECO:0007669"/>
    <property type="project" value="UniProtKB-KW"/>
</dbReference>
<feature type="transmembrane region" description="Helical" evidence="12">
    <location>
        <begin position="294"/>
        <end position="313"/>
    </location>
</feature>
<keyword evidence="11 12" id="KW-0472">Membrane</keyword>
<evidence type="ECO:0000256" key="7">
    <source>
        <dbReference type="ARBA" id="ARBA00022771"/>
    </source>
</evidence>
<comment type="catalytic activity">
    <reaction evidence="1">
        <text>S-ubiquitinyl-[E2 ubiquitin-conjugating enzyme]-L-cysteine + [acceptor protein]-L-lysine = [E2 ubiquitin-conjugating enzyme]-L-cysteine + N(6)-ubiquitinyl-[acceptor protein]-L-lysine.</text>
        <dbReference type="EC" id="2.3.2.27"/>
    </reaction>
</comment>
<dbReference type="AlphaFoldDB" id="A0A0F7JZ79"/>
<dbReference type="EC" id="2.3.2.27" evidence="3"/>
<dbReference type="EMBL" id="CP011412">
    <property type="protein sequence ID" value="AKH21047.1"/>
    <property type="molecule type" value="Genomic_DNA"/>
</dbReference>
<organism evidence="14 15">
    <name type="scientific">Sedimenticola thiotaurini</name>
    <dbReference type="NCBI Taxonomy" id="1543721"/>
    <lineage>
        <taxon>Bacteria</taxon>
        <taxon>Pseudomonadati</taxon>
        <taxon>Pseudomonadota</taxon>
        <taxon>Gammaproteobacteria</taxon>
        <taxon>Chromatiales</taxon>
        <taxon>Sedimenticolaceae</taxon>
        <taxon>Sedimenticola</taxon>
    </lineage>
</organism>
<dbReference type="PROSITE" id="PS00018">
    <property type="entry name" value="EF_HAND_1"/>
    <property type="match status" value="1"/>
</dbReference>
<feature type="transmembrane region" description="Helical" evidence="12">
    <location>
        <begin position="15"/>
        <end position="34"/>
    </location>
</feature>
<dbReference type="GO" id="GO:0016020">
    <property type="term" value="C:membrane"/>
    <property type="evidence" value="ECO:0007669"/>
    <property type="project" value="UniProtKB-SubCell"/>
</dbReference>
<evidence type="ECO:0000256" key="4">
    <source>
        <dbReference type="ARBA" id="ARBA00022679"/>
    </source>
</evidence>
<protein>
    <recommendedName>
        <fullName evidence="3">RING-type E3 ubiquitin transferase</fullName>
        <ecNumber evidence="3">2.3.2.27</ecNumber>
    </recommendedName>
</protein>
<keyword evidence="5 12" id="KW-0812">Transmembrane</keyword>
<evidence type="ECO:0000256" key="2">
    <source>
        <dbReference type="ARBA" id="ARBA00004141"/>
    </source>
</evidence>
<dbReference type="RefSeq" id="WP_046859976.1">
    <property type="nucleotide sequence ID" value="NZ_CP011412.1"/>
</dbReference>
<dbReference type="Proteomes" id="UP000034410">
    <property type="component" value="Chromosome"/>
</dbReference>
<dbReference type="GO" id="GO:0061630">
    <property type="term" value="F:ubiquitin protein ligase activity"/>
    <property type="evidence" value="ECO:0007669"/>
    <property type="project" value="UniProtKB-EC"/>
</dbReference>
<proteinExistence type="predicted"/>
<keyword evidence="15" id="KW-1185">Reference proteome</keyword>
<dbReference type="KEGG" id="seds:AAY24_12580"/>
<dbReference type="OrthoDB" id="7013907at2"/>
<evidence type="ECO:0000256" key="5">
    <source>
        <dbReference type="ARBA" id="ARBA00022692"/>
    </source>
</evidence>
<comment type="subcellular location">
    <subcellularLocation>
        <location evidence="2">Membrane</location>
        <topology evidence="2">Multi-pass membrane protein</topology>
    </subcellularLocation>
</comment>
<keyword evidence="9" id="KW-0862">Zinc</keyword>